<dbReference type="Proteomes" id="UP000001345">
    <property type="component" value="Unassembled WGS sequence"/>
</dbReference>
<proteinExistence type="predicted"/>
<keyword evidence="1" id="KW-0175">Coiled coil</keyword>
<evidence type="ECO:0000256" key="1">
    <source>
        <dbReference type="SAM" id="Coils"/>
    </source>
</evidence>
<evidence type="ECO:0000313" key="2">
    <source>
        <dbReference type="EMBL" id="EKQ72833.1"/>
    </source>
</evidence>
<reference evidence="3" key="1">
    <citation type="submission" date="2023-07" db="EMBL/GenBank/DDBJ databases">
        <authorList>
            <person name="Weinstock G."/>
            <person name="Sodergren E."/>
            <person name="Lobos E.A."/>
            <person name="Fulton L."/>
            <person name="Fulton R."/>
            <person name="Courtney L."/>
            <person name="Fronick C."/>
            <person name="O'Laughlin M."/>
            <person name="Godfrey J."/>
            <person name="Wilson R.M."/>
            <person name="Miner T."/>
            <person name="Farmer C."/>
            <person name="Delehaunty K."/>
            <person name="Cordes M."/>
            <person name="Minx P."/>
            <person name="Tomlinson C."/>
            <person name="Chen J."/>
            <person name="Wollam A."/>
            <person name="Pepin K.H."/>
            <person name="Bhonagiri V."/>
            <person name="Zhang X."/>
            <person name="Suruliraj S."/>
            <person name="Antonio M."/>
            <person name="Secka O."/>
            <person name="Thomas J."/>
            <person name="Warren W."/>
            <person name="Mitreva M."/>
            <person name="Mardis E.R."/>
            <person name="Wilson R.K."/>
        </authorList>
    </citation>
    <scope>NUCLEOTIDE SEQUENCE [LARGE SCALE GENOMIC DNA]</scope>
    <source>
        <strain evidence="3">GAM100Ai</strain>
    </source>
</reference>
<feature type="coiled-coil region" evidence="1">
    <location>
        <begin position="189"/>
        <end position="216"/>
    </location>
</feature>
<evidence type="ECO:0008006" key="4">
    <source>
        <dbReference type="Google" id="ProtNLM"/>
    </source>
</evidence>
<dbReference type="AlphaFoldDB" id="A0AB72ZWR6"/>
<accession>A0AB72ZWR6</accession>
<protein>
    <recommendedName>
        <fullName evidence="4">DUF4435 domain-containing protein</fullName>
    </recommendedName>
</protein>
<dbReference type="RefSeq" id="WP_001917890.1">
    <property type="nucleotide sequence ID" value="NZ_JH976562.1"/>
</dbReference>
<dbReference type="EMBL" id="ANFP01000008">
    <property type="protein sequence ID" value="EKQ72833.1"/>
    <property type="molecule type" value="Genomic_DNA"/>
</dbReference>
<dbReference type="InterPro" id="IPR024508">
    <property type="entry name" value="DUF3226"/>
</dbReference>
<comment type="caution">
    <text evidence="2">The sequence shown here is derived from an EMBL/GenBank/DDBJ whole genome shotgun (WGS) entry which is preliminary data.</text>
</comment>
<organism evidence="2 3">
    <name type="scientific">Helicobacter pylori GAM100Ai</name>
    <dbReference type="NCBI Taxonomy" id="1159019"/>
    <lineage>
        <taxon>Bacteria</taxon>
        <taxon>Pseudomonadati</taxon>
        <taxon>Campylobacterota</taxon>
        <taxon>Epsilonproteobacteria</taxon>
        <taxon>Campylobacterales</taxon>
        <taxon>Helicobacteraceae</taxon>
        <taxon>Helicobacter</taxon>
    </lineage>
</organism>
<evidence type="ECO:0000313" key="3">
    <source>
        <dbReference type="Proteomes" id="UP000001345"/>
    </source>
</evidence>
<name>A0AB72ZWR6_HELPX</name>
<dbReference type="Pfam" id="PF11536">
    <property type="entry name" value="DUF3226"/>
    <property type="match status" value="1"/>
</dbReference>
<sequence length="236" mass="28329">MSKKTLIYTEGKSDKNFLSWCLDVWEYQAHFDIIHVEGKDKLFSDEFCKRIENILKNKNQEYRQVCIIFDADIKEENQESDAGFDNKLKHIREKFKEKGTDFPKEQIFLFPNNQDDGDLETPLLEIAKHDEFLKCFEGYLECIKSKEHYKPIKNIRKNMLYAYLELFELEKFLQYKWDTNNKKEENIIIDDKGKIKEKHKEEYEKLKEAIDFSSNSLIPLKNFLEQLAENNQKNKS</sequence>
<gene>
    <name evidence="2" type="ORF">HMPREF1391_00247</name>
</gene>